<accession>A0ABP0FH33</accession>
<evidence type="ECO:0000256" key="6">
    <source>
        <dbReference type="ARBA" id="ARBA00022835"/>
    </source>
</evidence>
<evidence type="ECO:0000256" key="5">
    <source>
        <dbReference type="ARBA" id="ARBA00022490"/>
    </source>
</evidence>
<evidence type="ECO:0000256" key="2">
    <source>
        <dbReference type="ARBA" id="ARBA00004496"/>
    </source>
</evidence>
<feature type="region of interest" description="Disordered" evidence="10">
    <location>
        <begin position="397"/>
        <end position="426"/>
    </location>
</feature>
<evidence type="ECO:0000256" key="4">
    <source>
        <dbReference type="ARBA" id="ARBA00019572"/>
    </source>
</evidence>
<sequence length="426" mass="47735">MMPINLLLKLYKLFHGITIMPRTPAFSKLEHEFLLKAISTGVRLDQRDMLEYRKIGISFGIDYGCCTVEIGETKVMAQVAAEMDRPRESRPSEGRLNVHVEMSTIAFPSFDPTKPGELGVGIQRMLERSIILSRAVDLEALCVRVGEKSWTIHLHVHVLSHDGNLIDCASIAAITALKHFRYPDVSVIGQDIVIHTMEEKHPIPLTVHHMPLYVSLAFFKGCERLAIDPTYLEEKVMDGKIILSINKHKELCSLQMNGQMNITKEQILRCTEIAAVRAKTLTELILNAIKTDTDDKKLGKTKSQTVLEKSKDNKEILKSELTVNSQTSEEIQIANMSINEDAVTDDAIKNGHNNKTEKPYWLTQHDRQTCSIGDGKVNAWSGDGAESSLGIFKALRADTQPEEKSEDENEDSEEEVVILDDSALET</sequence>
<evidence type="ECO:0000256" key="8">
    <source>
        <dbReference type="ARBA" id="ARBA00023242"/>
    </source>
</evidence>
<name>A0ABP0FH33_CLALP</name>
<dbReference type="InterPro" id="IPR036345">
    <property type="entry name" value="ExoRNase_PH_dom2_sf"/>
</dbReference>
<dbReference type="InterPro" id="IPR015847">
    <property type="entry name" value="ExoRNase_PH_dom2"/>
</dbReference>
<dbReference type="PANTHER" id="PTHR11097">
    <property type="entry name" value="EXOSOME COMPLEX EXONUCLEASE RIBOSOMAL RNA PROCESSING PROTEIN"/>
    <property type="match status" value="1"/>
</dbReference>
<evidence type="ECO:0000313" key="14">
    <source>
        <dbReference type="Proteomes" id="UP001642483"/>
    </source>
</evidence>
<feature type="domain" description="Exoribonuclease phosphorolytic" evidence="12">
    <location>
        <begin position="209"/>
        <end position="275"/>
    </location>
</feature>
<dbReference type="EMBL" id="CAWYQH010000046">
    <property type="protein sequence ID" value="CAK8677632.1"/>
    <property type="molecule type" value="Genomic_DNA"/>
</dbReference>
<reference evidence="13 14" key="1">
    <citation type="submission" date="2024-02" db="EMBL/GenBank/DDBJ databases">
        <authorList>
            <person name="Daric V."/>
            <person name="Darras S."/>
        </authorList>
    </citation>
    <scope>NUCLEOTIDE SEQUENCE [LARGE SCALE GENOMIC DNA]</scope>
</reference>
<dbReference type="Proteomes" id="UP001642483">
    <property type="component" value="Unassembled WGS sequence"/>
</dbReference>
<dbReference type="CDD" id="cd11368">
    <property type="entry name" value="RNase_PH_RRP45"/>
    <property type="match status" value="1"/>
</dbReference>
<keyword evidence="7" id="KW-0694">RNA-binding</keyword>
<feature type="domain" description="Exoribonuclease phosphorolytic" evidence="11">
    <location>
        <begin position="51"/>
        <end position="183"/>
    </location>
</feature>
<protein>
    <recommendedName>
        <fullName evidence="4">Exosome complex component RRP45</fullName>
    </recommendedName>
    <alternativeName>
        <fullName evidence="9">Exosome component 9</fullName>
    </alternativeName>
</protein>
<evidence type="ECO:0000256" key="1">
    <source>
        <dbReference type="ARBA" id="ARBA00004123"/>
    </source>
</evidence>
<evidence type="ECO:0000256" key="9">
    <source>
        <dbReference type="ARBA" id="ARBA00032660"/>
    </source>
</evidence>
<dbReference type="Gene3D" id="3.30.230.70">
    <property type="entry name" value="GHMP Kinase, N-terminal domain"/>
    <property type="match status" value="1"/>
</dbReference>
<dbReference type="Pfam" id="PF01138">
    <property type="entry name" value="RNase_PH"/>
    <property type="match status" value="1"/>
</dbReference>
<keyword evidence="14" id="KW-1185">Reference proteome</keyword>
<dbReference type="SUPFAM" id="SSF54211">
    <property type="entry name" value="Ribosomal protein S5 domain 2-like"/>
    <property type="match status" value="1"/>
</dbReference>
<dbReference type="SUPFAM" id="SSF55666">
    <property type="entry name" value="Ribonuclease PH domain 2-like"/>
    <property type="match status" value="1"/>
</dbReference>
<keyword evidence="6" id="KW-0271">Exosome</keyword>
<dbReference type="InterPro" id="IPR027408">
    <property type="entry name" value="PNPase/RNase_PH_dom_sf"/>
</dbReference>
<keyword evidence="5" id="KW-0963">Cytoplasm</keyword>
<organism evidence="13 14">
    <name type="scientific">Clavelina lepadiformis</name>
    <name type="common">Light-bulb sea squirt</name>
    <name type="synonym">Ascidia lepadiformis</name>
    <dbReference type="NCBI Taxonomy" id="159417"/>
    <lineage>
        <taxon>Eukaryota</taxon>
        <taxon>Metazoa</taxon>
        <taxon>Chordata</taxon>
        <taxon>Tunicata</taxon>
        <taxon>Ascidiacea</taxon>
        <taxon>Aplousobranchia</taxon>
        <taxon>Clavelinidae</taxon>
        <taxon>Clavelina</taxon>
    </lineage>
</organism>
<evidence type="ECO:0000256" key="7">
    <source>
        <dbReference type="ARBA" id="ARBA00022884"/>
    </source>
</evidence>
<evidence type="ECO:0000313" key="13">
    <source>
        <dbReference type="EMBL" id="CAK8677632.1"/>
    </source>
</evidence>
<keyword evidence="8" id="KW-0539">Nucleus</keyword>
<evidence type="ECO:0000259" key="11">
    <source>
        <dbReference type="Pfam" id="PF01138"/>
    </source>
</evidence>
<comment type="similarity">
    <text evidence="3">Belongs to the RNase PH family.</text>
</comment>
<dbReference type="Pfam" id="PF03725">
    <property type="entry name" value="RNase_PH_C"/>
    <property type="match status" value="1"/>
</dbReference>
<dbReference type="InterPro" id="IPR033100">
    <property type="entry name" value="Rrp45"/>
</dbReference>
<comment type="subcellular location">
    <subcellularLocation>
        <location evidence="2">Cytoplasm</location>
    </subcellularLocation>
    <subcellularLocation>
        <location evidence="1">Nucleus</location>
    </subcellularLocation>
</comment>
<dbReference type="InterPro" id="IPR020568">
    <property type="entry name" value="Ribosomal_Su5_D2-typ_SF"/>
</dbReference>
<proteinExistence type="inferred from homology"/>
<feature type="compositionally biased region" description="Acidic residues" evidence="10">
    <location>
        <begin position="404"/>
        <end position="426"/>
    </location>
</feature>
<evidence type="ECO:0000256" key="3">
    <source>
        <dbReference type="ARBA" id="ARBA00006678"/>
    </source>
</evidence>
<dbReference type="InterPro" id="IPR050590">
    <property type="entry name" value="Exosome_comp_Rrp42_subfam"/>
</dbReference>
<dbReference type="InterPro" id="IPR001247">
    <property type="entry name" value="ExoRNase_PH_dom1"/>
</dbReference>
<evidence type="ECO:0000259" key="12">
    <source>
        <dbReference type="Pfam" id="PF03725"/>
    </source>
</evidence>
<evidence type="ECO:0000256" key="10">
    <source>
        <dbReference type="SAM" id="MobiDB-lite"/>
    </source>
</evidence>
<dbReference type="PANTHER" id="PTHR11097:SF14">
    <property type="entry name" value="EXOSOME COMPLEX COMPONENT RRP45"/>
    <property type="match status" value="1"/>
</dbReference>
<gene>
    <name evidence="13" type="ORF">CVLEPA_LOCUS6992</name>
</gene>
<comment type="caution">
    <text evidence="13">The sequence shown here is derived from an EMBL/GenBank/DDBJ whole genome shotgun (WGS) entry which is preliminary data.</text>
</comment>